<evidence type="ECO:0000313" key="2">
    <source>
        <dbReference type="EMBL" id="KKT36230.1"/>
    </source>
</evidence>
<sequence>MEQLPPSGVSVTTHEPELQPEPQVEKKSVFAEARERREARKEKKGQGWKNLKEKLKEFGNKLKDASEVGGEIVRSPDLWGAAVKEGVDAVVEKNSQIVDKVSTRLAGVWEGAKAEWHKQGEAMGKKVDGYCNRANEAIDKKNGEVVTTVDGWGKEMVNSFGREVAGPVIEVFFIPVVQTIDEAHRLVSDIGSRALDALASPIESVTSRVLAVAEIPEVKFIREMGERARTSEGKMNWFRRMEAKIGGWIDKAVNLSNDLSLDSKQLRADARSIKEWYARNKGSRNETIQAAGALAGQMKQGVL</sequence>
<dbReference type="EMBL" id="LCHN01000004">
    <property type="protein sequence ID" value="KKT36230.1"/>
    <property type="molecule type" value="Genomic_DNA"/>
</dbReference>
<proteinExistence type="predicted"/>
<comment type="caution">
    <text evidence="2">The sequence shown here is derived from an EMBL/GenBank/DDBJ whole genome shotgun (WGS) entry which is preliminary data.</text>
</comment>
<feature type="region of interest" description="Disordered" evidence="1">
    <location>
        <begin position="1"/>
        <end position="48"/>
    </location>
</feature>
<gene>
    <name evidence="2" type="ORF">UW23_C0004G0013</name>
</gene>
<evidence type="ECO:0000313" key="3">
    <source>
        <dbReference type="Proteomes" id="UP000034069"/>
    </source>
</evidence>
<dbReference type="Proteomes" id="UP000034069">
    <property type="component" value="Unassembled WGS sequence"/>
</dbReference>
<accession>A0A0G1GNY1</accession>
<organism evidence="2 3">
    <name type="scientific">Candidatus Collierbacteria bacterium GW2011_GWA1_44_12</name>
    <dbReference type="NCBI Taxonomy" id="1618376"/>
    <lineage>
        <taxon>Bacteria</taxon>
        <taxon>Candidatus Collieribacteriota</taxon>
    </lineage>
</organism>
<evidence type="ECO:0000256" key="1">
    <source>
        <dbReference type="SAM" id="MobiDB-lite"/>
    </source>
</evidence>
<feature type="compositionally biased region" description="Basic and acidic residues" evidence="1">
    <location>
        <begin position="23"/>
        <end position="48"/>
    </location>
</feature>
<reference evidence="2 3" key="1">
    <citation type="journal article" date="2015" name="Nature">
        <title>rRNA introns, odd ribosomes, and small enigmatic genomes across a large radiation of phyla.</title>
        <authorList>
            <person name="Brown C.T."/>
            <person name="Hug L.A."/>
            <person name="Thomas B.C."/>
            <person name="Sharon I."/>
            <person name="Castelle C.J."/>
            <person name="Singh A."/>
            <person name="Wilkins M.J."/>
            <person name="Williams K.H."/>
            <person name="Banfield J.F."/>
        </authorList>
    </citation>
    <scope>NUCLEOTIDE SEQUENCE [LARGE SCALE GENOMIC DNA]</scope>
</reference>
<dbReference type="AlphaFoldDB" id="A0A0G1GNY1"/>
<protein>
    <submittedName>
        <fullName evidence="2">Uncharacterized protein</fullName>
    </submittedName>
</protein>
<name>A0A0G1GNY1_9BACT</name>